<proteinExistence type="inferred from homology"/>
<accession>A0A7U3WAX4</accession>
<dbReference type="PANTHER" id="PTHR10824:SF4">
    <property type="entry name" value="ACYL-COENZYME A THIOESTERASE 1-LIKE"/>
    <property type="match status" value="1"/>
</dbReference>
<dbReference type="InterPro" id="IPR016662">
    <property type="entry name" value="Acyl-CoA_thioEstase_long-chain"/>
</dbReference>
<organism evidence="6 7">
    <name type="scientific">Halosimplex litoreum</name>
    <dbReference type="NCBI Taxonomy" id="1198301"/>
    <lineage>
        <taxon>Archaea</taxon>
        <taxon>Methanobacteriati</taxon>
        <taxon>Methanobacteriota</taxon>
        <taxon>Stenosarchaea group</taxon>
        <taxon>Halobacteria</taxon>
        <taxon>Halobacteriales</taxon>
        <taxon>Haloarculaceae</taxon>
        <taxon>Halosimplex</taxon>
    </lineage>
</organism>
<protein>
    <submittedName>
        <fullName evidence="6">Acyl-CoA thioesterase/BAAT N-terminal domain-containing protein</fullName>
    </submittedName>
</protein>
<dbReference type="GO" id="GO:0006631">
    <property type="term" value="P:fatty acid metabolic process"/>
    <property type="evidence" value="ECO:0007669"/>
    <property type="project" value="TreeGrafter"/>
</dbReference>
<dbReference type="InterPro" id="IPR042490">
    <property type="entry name" value="Thio_Ohase/BAAT_N"/>
</dbReference>
<feature type="active site" description="Charge relay system" evidence="2">
    <location>
        <position position="330"/>
    </location>
</feature>
<dbReference type="GO" id="GO:0047617">
    <property type="term" value="F:fatty acyl-CoA hydrolase activity"/>
    <property type="evidence" value="ECO:0007669"/>
    <property type="project" value="TreeGrafter"/>
</dbReference>
<feature type="domain" description="Acyl-CoA thioester hydrolase/bile acid-CoA amino acid N-acetyltransferase" evidence="4">
    <location>
        <begin position="13"/>
        <end position="131"/>
    </location>
</feature>
<dbReference type="Gene3D" id="2.60.40.2240">
    <property type="entry name" value="Acyl-CoA thioester hydrolase/BAAT N-terminal domain"/>
    <property type="match status" value="1"/>
</dbReference>
<dbReference type="RefSeq" id="WP_198063530.1">
    <property type="nucleotide sequence ID" value="NZ_CP065856.1"/>
</dbReference>
<dbReference type="OrthoDB" id="205226at2157"/>
<evidence type="ECO:0000259" key="4">
    <source>
        <dbReference type="Pfam" id="PF04775"/>
    </source>
</evidence>
<feature type="active site" description="Charge relay system" evidence="2">
    <location>
        <position position="223"/>
    </location>
</feature>
<comment type="similarity">
    <text evidence="1">Belongs to the C/M/P thioester hydrolase family.</text>
</comment>
<dbReference type="GeneID" id="60588680"/>
<evidence type="ECO:0000313" key="6">
    <source>
        <dbReference type="EMBL" id="QPV64769.1"/>
    </source>
</evidence>
<gene>
    <name evidence="6" type="ORF">I7X12_09265</name>
</gene>
<feature type="region of interest" description="Disordered" evidence="3">
    <location>
        <begin position="252"/>
        <end position="274"/>
    </location>
</feature>
<dbReference type="InterPro" id="IPR006862">
    <property type="entry name" value="Thio_Ohase/aa_AcTrfase"/>
</dbReference>
<reference evidence="6 7" key="1">
    <citation type="submission" date="2020-12" db="EMBL/GenBank/DDBJ databases">
        <title>Halosimplex halophilum sp. nov. and Halosimplex salinum sp. nov., two new members of the genus Halosimplex.</title>
        <authorList>
            <person name="Cui H.L."/>
        </authorList>
    </citation>
    <scope>NUCLEOTIDE SEQUENCE [LARGE SCALE GENOMIC DNA]</scope>
    <source>
        <strain evidence="6 7">YGH94</strain>
    </source>
</reference>
<evidence type="ECO:0000313" key="7">
    <source>
        <dbReference type="Proteomes" id="UP000595001"/>
    </source>
</evidence>
<name>A0A7U3WAX4_9EURY</name>
<dbReference type="Proteomes" id="UP000595001">
    <property type="component" value="Chromosome"/>
</dbReference>
<dbReference type="InterPro" id="IPR014940">
    <property type="entry name" value="BAAT_C"/>
</dbReference>
<dbReference type="SUPFAM" id="SSF53474">
    <property type="entry name" value="alpha/beta-Hydrolases"/>
    <property type="match status" value="1"/>
</dbReference>
<feature type="active site" description="Charge relay system" evidence="2">
    <location>
        <position position="366"/>
    </location>
</feature>
<dbReference type="InterPro" id="IPR029058">
    <property type="entry name" value="AB_hydrolase_fold"/>
</dbReference>
<evidence type="ECO:0000256" key="1">
    <source>
        <dbReference type="ARBA" id="ARBA00006538"/>
    </source>
</evidence>
<dbReference type="PANTHER" id="PTHR10824">
    <property type="entry name" value="ACYL-COENZYME A THIOESTERASE-RELATED"/>
    <property type="match status" value="1"/>
</dbReference>
<dbReference type="PIRSF" id="PIRSF016521">
    <property type="entry name" value="Acyl-CoA_hydro"/>
    <property type="match status" value="1"/>
</dbReference>
<dbReference type="Gene3D" id="3.40.50.1820">
    <property type="entry name" value="alpha/beta hydrolase"/>
    <property type="match status" value="1"/>
</dbReference>
<evidence type="ECO:0000259" key="5">
    <source>
        <dbReference type="Pfam" id="PF08840"/>
    </source>
</evidence>
<feature type="domain" description="BAAT/Acyl-CoA thioester hydrolase C-terminal" evidence="5">
    <location>
        <begin position="194"/>
        <end position="406"/>
    </location>
</feature>
<dbReference type="KEGG" id="hlt:I7X12_09265"/>
<sequence>MPTIAVADEAVHDEATPVRVTGVEPGATVELLAETDGWYDEGCSSRTIFEADGEGLVDTAEHEPVEGYDGVAPMGWLWSMAPDGEGETGWPHAGRDPVTVEVETRVDGAQVAETTTVRRPTDPGVEHVAVDDDVVGDLFVPAGEGPHPGVLVLHGSEGEPARGRAALLAAHGFAALAVHYFGDPAPLPDQLIEVPVEYFGAAADRLRERADVADGPLGLYGHSKGAEAALVTASRYDWAGAVVAGAPAAHRWQGLDESGEQRTSSWTADGDPLPHVPFRAPPGSDEDGNVAFANVYANSLDRAPGDRREAARIPVERIDAALLVVSGGADRMWPSVEFAATVVEARSEEAGVDVDTAHRSYERAGHSIAPPYRPTAGTAVADGMALGGTPAANARAAADSWPAVLETLDAIEPSDG</sequence>
<dbReference type="Pfam" id="PF08840">
    <property type="entry name" value="BAAT_C"/>
    <property type="match status" value="1"/>
</dbReference>
<evidence type="ECO:0000256" key="3">
    <source>
        <dbReference type="SAM" id="MobiDB-lite"/>
    </source>
</evidence>
<dbReference type="Pfam" id="PF04775">
    <property type="entry name" value="Bile_Hydr_Trans"/>
    <property type="match status" value="1"/>
</dbReference>
<dbReference type="GO" id="GO:0006637">
    <property type="term" value="P:acyl-CoA metabolic process"/>
    <property type="evidence" value="ECO:0007669"/>
    <property type="project" value="InterPro"/>
</dbReference>
<evidence type="ECO:0000256" key="2">
    <source>
        <dbReference type="PIRSR" id="PIRSR016521-1"/>
    </source>
</evidence>
<dbReference type="EMBL" id="CP065856">
    <property type="protein sequence ID" value="QPV64769.1"/>
    <property type="molecule type" value="Genomic_DNA"/>
</dbReference>
<keyword evidence="7" id="KW-1185">Reference proteome</keyword>
<dbReference type="AlphaFoldDB" id="A0A7U3WAX4"/>